<gene>
    <name evidence="2" type="ORF">F511_27580</name>
</gene>
<organism evidence="2 3">
    <name type="scientific">Dorcoceras hygrometricum</name>
    <dbReference type="NCBI Taxonomy" id="472368"/>
    <lineage>
        <taxon>Eukaryota</taxon>
        <taxon>Viridiplantae</taxon>
        <taxon>Streptophyta</taxon>
        <taxon>Embryophyta</taxon>
        <taxon>Tracheophyta</taxon>
        <taxon>Spermatophyta</taxon>
        <taxon>Magnoliopsida</taxon>
        <taxon>eudicotyledons</taxon>
        <taxon>Gunneridae</taxon>
        <taxon>Pentapetalae</taxon>
        <taxon>asterids</taxon>
        <taxon>lamiids</taxon>
        <taxon>Lamiales</taxon>
        <taxon>Gesneriaceae</taxon>
        <taxon>Didymocarpoideae</taxon>
        <taxon>Trichosporeae</taxon>
        <taxon>Loxocarpinae</taxon>
        <taxon>Dorcoceras</taxon>
    </lineage>
</organism>
<dbReference type="AlphaFoldDB" id="A0A2Z7CSW2"/>
<dbReference type="OrthoDB" id="1865221at2759"/>
<feature type="transmembrane region" description="Helical" evidence="1">
    <location>
        <begin position="58"/>
        <end position="81"/>
    </location>
</feature>
<evidence type="ECO:0008006" key="4">
    <source>
        <dbReference type="Google" id="ProtNLM"/>
    </source>
</evidence>
<keyword evidence="3" id="KW-1185">Reference proteome</keyword>
<keyword evidence="1" id="KW-1133">Transmembrane helix</keyword>
<dbReference type="PANTHER" id="PTHR46996:SF4">
    <property type="entry name" value="RIBOSOMAL PROTEIN L34E SUPERFAMILY PROTEIN"/>
    <property type="match status" value="1"/>
</dbReference>
<evidence type="ECO:0000313" key="2">
    <source>
        <dbReference type="EMBL" id="KZV50190.1"/>
    </source>
</evidence>
<feature type="transmembrane region" description="Helical" evidence="1">
    <location>
        <begin position="108"/>
        <end position="131"/>
    </location>
</feature>
<sequence>MVFFHSSISVDQHIEMPKSVSSTDPCLKLRQINQFHKNKRISNATNQLNIPACERSRYAIIDVIILIAVIGACGFLLYPYVQVLARKSIELGEEVVDVVTEEIIHSPLLFGCLGLSILFSSMALVGIMVCTDRRCGKHGCRGLHNAPEFDIQIETEDCLKKPDLPEKAAVNRGLFELQRDHHRELEAELKKMAPPNGRAVLVFRARCGCSVGRMEVPGPRKSRKGKTLCLVAGSYMSSSVHEQNTETGGG</sequence>
<reference evidence="2 3" key="1">
    <citation type="journal article" date="2015" name="Proc. Natl. Acad. Sci. U.S.A.">
        <title>The resurrection genome of Boea hygrometrica: A blueprint for survival of dehydration.</title>
        <authorList>
            <person name="Xiao L."/>
            <person name="Yang G."/>
            <person name="Zhang L."/>
            <person name="Yang X."/>
            <person name="Zhao S."/>
            <person name="Ji Z."/>
            <person name="Zhou Q."/>
            <person name="Hu M."/>
            <person name="Wang Y."/>
            <person name="Chen M."/>
            <person name="Xu Y."/>
            <person name="Jin H."/>
            <person name="Xiao X."/>
            <person name="Hu G."/>
            <person name="Bao F."/>
            <person name="Hu Y."/>
            <person name="Wan P."/>
            <person name="Li L."/>
            <person name="Deng X."/>
            <person name="Kuang T."/>
            <person name="Xiang C."/>
            <person name="Zhu J.K."/>
            <person name="Oliver M.J."/>
            <person name="He Y."/>
        </authorList>
    </citation>
    <scope>NUCLEOTIDE SEQUENCE [LARGE SCALE GENOMIC DNA]</scope>
    <source>
        <strain evidence="3">cv. XS01</strain>
    </source>
</reference>
<dbReference type="PANTHER" id="PTHR46996">
    <property type="entry name" value="OS05G0488500 PROTEIN"/>
    <property type="match status" value="1"/>
</dbReference>
<keyword evidence="1" id="KW-0812">Transmembrane</keyword>
<accession>A0A2Z7CSW2</accession>
<name>A0A2Z7CSW2_9LAMI</name>
<protein>
    <recommendedName>
        <fullName evidence="4">Ribosomal protein L34e superfamily protein</fullName>
    </recommendedName>
</protein>
<evidence type="ECO:0000256" key="1">
    <source>
        <dbReference type="SAM" id="Phobius"/>
    </source>
</evidence>
<dbReference type="Proteomes" id="UP000250235">
    <property type="component" value="Unassembled WGS sequence"/>
</dbReference>
<evidence type="ECO:0000313" key="3">
    <source>
        <dbReference type="Proteomes" id="UP000250235"/>
    </source>
</evidence>
<dbReference type="EMBL" id="KQ992527">
    <property type="protein sequence ID" value="KZV50190.1"/>
    <property type="molecule type" value="Genomic_DNA"/>
</dbReference>
<keyword evidence="1" id="KW-0472">Membrane</keyword>
<proteinExistence type="predicted"/>